<accession>A0ABW5KD07</accession>
<dbReference type="Gene3D" id="2.60.120.200">
    <property type="match status" value="1"/>
</dbReference>
<proteinExistence type="predicted"/>
<sequence>MKKYNSYFKILFIAFASLLVTGCVHDDKYDDPNLDNYQCKDLTATMTITEVKALHTNKRYVFPDNSTAVMEGYVSSTDESGNIYKTIYIQDDPTNPTEGFTISVDAVSTYTKYPQGSKIYIELKGLALGTYGGLVQLGIEDEKAIATGTDAVSRIPEKAVPLHIFRSCTIRKEIVPKVMTLTQMTANNKLLGALVQVNDAEFDQKVLCSTFAPDGYTVDRQINDPTMSATTRVVRNSGFASFANQTLPAGKGKFIGIFTKYNSTYQMYINKVSDLADMTHFPRKDGLTADPCGFDPASAAQKTVAEVKQMYISGNFTQITQDAYLKAKVMANDETGNLYKYVYVEDATGGIRVNINKLNLYQDSRFKVGKNIIIKLKDLYIGKSGGEFQLGVPFNGNIGQVEEVNVYKYFFDSKESVTSVTATEKTIPQLSFEDVGRWIKIKNVQFVESDLGEPYAAGTTTNRTLKDCSGNQVILRTSNFATFANNTIDAGQGDIYAVLSYFNGTYQLWIPSQANADFDNERCDGAVAPKILFSEEFGTSLDTTNWTAVSVTGAQAWTTSNQGTGTNYYAVMNGYANSTNNANEDWLVSKEIDMNGYSQINLTFDTDVRYNGTALKAFVTDNYTGNPATTTWTELSAIWDTNSGAFGFVNSGNVSLNGFAGKKVRIAFKYVSTTSAANTWEVDNIKIKAKP</sequence>
<feature type="domain" description="DUF5689" evidence="2">
    <location>
        <begin position="300"/>
        <end position="512"/>
    </location>
</feature>
<feature type="signal peptide" evidence="1">
    <location>
        <begin position="1"/>
        <end position="26"/>
    </location>
</feature>
<dbReference type="EMBL" id="JBHULG010000002">
    <property type="protein sequence ID" value="MFD2545680.1"/>
    <property type="molecule type" value="Genomic_DNA"/>
</dbReference>
<dbReference type="InterPro" id="IPR043744">
    <property type="entry name" value="DUF5689"/>
</dbReference>
<dbReference type="PROSITE" id="PS51257">
    <property type="entry name" value="PROKAR_LIPOPROTEIN"/>
    <property type="match status" value="1"/>
</dbReference>
<dbReference type="Proteomes" id="UP001597394">
    <property type="component" value="Unassembled WGS sequence"/>
</dbReference>
<evidence type="ECO:0000313" key="4">
    <source>
        <dbReference type="Proteomes" id="UP001597394"/>
    </source>
</evidence>
<dbReference type="Pfam" id="PF18942">
    <property type="entry name" value="DUF5689"/>
    <property type="match status" value="2"/>
</dbReference>
<organism evidence="3 4">
    <name type="scientific">Kaistella montana</name>
    <dbReference type="NCBI Taxonomy" id="1849733"/>
    <lineage>
        <taxon>Bacteria</taxon>
        <taxon>Pseudomonadati</taxon>
        <taxon>Bacteroidota</taxon>
        <taxon>Flavobacteriia</taxon>
        <taxon>Flavobacteriales</taxon>
        <taxon>Weeksellaceae</taxon>
        <taxon>Chryseobacterium group</taxon>
        <taxon>Kaistella</taxon>
    </lineage>
</organism>
<feature type="chain" id="PRO_5046873562" evidence="1">
    <location>
        <begin position="27"/>
        <end position="691"/>
    </location>
</feature>
<protein>
    <submittedName>
        <fullName evidence="3">DUF5689 domain-containing protein</fullName>
    </submittedName>
</protein>
<dbReference type="RefSeq" id="WP_255930162.1">
    <property type="nucleotide sequence ID" value="NZ_JANFQP010000002.1"/>
</dbReference>
<evidence type="ECO:0000259" key="2">
    <source>
        <dbReference type="Pfam" id="PF18942"/>
    </source>
</evidence>
<comment type="caution">
    <text evidence="3">The sequence shown here is derived from an EMBL/GenBank/DDBJ whole genome shotgun (WGS) entry which is preliminary data.</text>
</comment>
<evidence type="ECO:0000256" key="1">
    <source>
        <dbReference type="SAM" id="SignalP"/>
    </source>
</evidence>
<feature type="domain" description="DUF5689" evidence="2">
    <location>
        <begin position="43"/>
        <end position="274"/>
    </location>
</feature>
<name>A0ABW5KD07_9FLAO</name>
<keyword evidence="1" id="KW-0732">Signal</keyword>
<dbReference type="NCBIfam" id="NF038128">
    <property type="entry name" value="choice_anch_J"/>
    <property type="match status" value="1"/>
</dbReference>
<keyword evidence="4" id="KW-1185">Reference proteome</keyword>
<reference evidence="4" key="1">
    <citation type="journal article" date="2019" name="Int. J. Syst. Evol. Microbiol.">
        <title>The Global Catalogue of Microorganisms (GCM) 10K type strain sequencing project: providing services to taxonomists for standard genome sequencing and annotation.</title>
        <authorList>
            <consortium name="The Broad Institute Genomics Platform"/>
            <consortium name="The Broad Institute Genome Sequencing Center for Infectious Disease"/>
            <person name="Wu L."/>
            <person name="Ma J."/>
        </authorList>
    </citation>
    <scope>NUCLEOTIDE SEQUENCE [LARGE SCALE GENOMIC DNA]</scope>
    <source>
        <strain evidence="4">KCTC 52204</strain>
    </source>
</reference>
<gene>
    <name evidence="3" type="ORF">ACFSO8_09420</name>
</gene>
<evidence type="ECO:0000313" key="3">
    <source>
        <dbReference type="EMBL" id="MFD2545680.1"/>
    </source>
</evidence>